<evidence type="ECO:0000313" key="1">
    <source>
        <dbReference type="EMBL" id="SUZ08123.1"/>
    </source>
</evidence>
<accession>A0A381L2K7</accession>
<dbReference type="OrthoDB" id="5398371at2759"/>
<dbReference type="AlphaFoldDB" id="A0A381L2K7"/>
<gene>
    <name evidence="1" type="ORF">BGT96224V2_LOCUS1273</name>
</gene>
<protein>
    <submittedName>
        <fullName evidence="1">Bgt-3911</fullName>
    </submittedName>
</protein>
<proteinExistence type="predicted"/>
<dbReference type="EMBL" id="UIGY01000011">
    <property type="protein sequence ID" value="SUZ08123.1"/>
    <property type="molecule type" value="Genomic_DNA"/>
</dbReference>
<name>A0A381L2K7_BLUGR</name>
<organism evidence="1">
    <name type="scientific">Blumeria graminis f. sp. tritici 96224</name>
    <dbReference type="NCBI Taxonomy" id="1268274"/>
    <lineage>
        <taxon>Eukaryota</taxon>
        <taxon>Fungi</taxon>
        <taxon>Dikarya</taxon>
        <taxon>Ascomycota</taxon>
        <taxon>Pezizomycotina</taxon>
        <taxon>Leotiomycetes</taxon>
        <taxon>Erysiphales</taxon>
        <taxon>Erysiphaceae</taxon>
        <taxon>Blumeria</taxon>
    </lineage>
</organism>
<reference evidence="1" key="1">
    <citation type="submission" date="2018-07" db="EMBL/GenBank/DDBJ databases">
        <authorList>
            <person name="Quirk P.G."/>
            <person name="Krulwich T.A."/>
        </authorList>
    </citation>
    <scope>NUCLEOTIDE SEQUENCE</scope>
    <source>
        <strain evidence="1">96224</strain>
    </source>
</reference>
<sequence length="489" mass="55478">MVGRKCHAIVPSSPPLPTLEIDDKRCPLVEIKMDGDLILDVSFRTGQDCSRSIPRDALRLLRADKIAFPSPRILYRIKSGTLAKNSEYFRLLLSPQFSEGIALAKRTEQLAESQVQPAQVEASKLPRITIVDEDFTTKTVGRENIFADLLRIVHGQEPGTKPFTTQCWTVLALMADNYDLVSSISSRYQKLVVRHKYVVTPDKAGEEILRQKILILYHLEKGPHFSAATREKIKAATYNEATGGKSNLKLQGAWWDIPYGIESEISYRRICVLRTIASIQTQFLQLYSSRDIQCRLGYDSSPSCDSFQLGEMVKFLSRKNLIFLISFLPEPPEDSNFNWLEAYTGEIDFLIEELRQCPSYQLDRNHTHCGLRTRLLPALDYIKTCMDTGLGISLTHTRGAHSRSRFISWQSPSPSTQPMRPTWIDTNSQDMSLPGDDSRCFRFALVKSQLALGVKNSNPVELFTAQSWDWNIDCKISNERLGKAFGVMR</sequence>